<keyword evidence="1" id="KW-0479">Metal-binding</keyword>
<evidence type="ECO:0008006" key="14">
    <source>
        <dbReference type="Google" id="ProtNLM"/>
    </source>
</evidence>
<evidence type="ECO:0000256" key="6">
    <source>
        <dbReference type="ARBA" id="ARBA00023163"/>
    </source>
</evidence>
<dbReference type="SUPFAM" id="SSF57667">
    <property type="entry name" value="beta-beta-alpha zinc fingers"/>
    <property type="match status" value="1"/>
</dbReference>
<evidence type="ECO:0000313" key="12">
    <source>
        <dbReference type="EMBL" id="KAK0614671.1"/>
    </source>
</evidence>
<evidence type="ECO:0000256" key="1">
    <source>
        <dbReference type="ARBA" id="ARBA00022723"/>
    </source>
</evidence>
<dbReference type="InterPro" id="IPR036864">
    <property type="entry name" value="Zn2-C6_fun-type_DNA-bd_sf"/>
</dbReference>
<sequence>MYRHKVGSHTNNRPFTCLSCGRKFARSDSLARHNAIHQTSTSPQKVTPSPRVAKACSFCAKQRLRCDGKEPCGRCNARGLQCVYLPRAKRRTPSLKWPAGGEQEPSPTAIDTPGLFGSVGGTMDGSDSSPTGPDPWHAAKDTLFDYRTQLRPHPGNDGVGQGHLLTEAEGARYGGILQMSPEYAPLQRYGMVSNPIPGLQPTRNGVHEDAARAMVLDDTAPFFADFEPQFSIWDWMAADFFSLDQSMLQTAVDPTLPLSNLTSNVIDGLDQAHSTLPSFHDEDPGPARAPPTHNIHQWPTEWNPTKQDNLIRFPDMTDIPIELLDAEDFAHVEPMTPACYDKIATAMKKFADGHGPFRSFSNANMASIDVFSVFVQLYWEYFAPNFPIIHHGTFDTGETGWQLVLATATVGCRYSKLPGAAQYAVCLQELLRRVVASSVEGDNSQAREMWFSQCVVLGNVGMIYGGTRRSFEIGEVTRNTMITLARRNGSLTSMMGLERIRRDHPEASHDQLWRIWAKEEMKRRFGFATFILDSCMSLYFGLNPCMAVQEIKQLLPAREQIWNASTASEWIAQYQYGDETATVHPTIKLTQRGPLPQSIGYFSHHILVLATYRHAIHIRDMALQNPLFNTGPEAETNHAMTSELSRGAVSVLESLQVHPLNRQAESEPASAFTCQRLLVLMLLHVPQTDLVRFAATFDVWDWQAKDHCRLMLWMREDEGRTARTAVAYAGGLLARIRQKANYSTFDDPPAALTATLVLWTYNKLLQIQNPDDAQSDGASSATVRAAVVRLDAMGHWGTGLTAEARAWRDGQGGTRPCLQGVGDISRYGAAVRLLDYGIEILLGLGDRWTLSQGLVTWLTSLRAKCNTSPRR</sequence>
<dbReference type="Gene3D" id="4.10.240.10">
    <property type="entry name" value="Zn(2)-C6 fungal-type DNA-binding domain"/>
    <property type="match status" value="1"/>
</dbReference>
<dbReference type="InterPro" id="IPR036236">
    <property type="entry name" value="Znf_C2H2_sf"/>
</dbReference>
<proteinExistence type="predicted"/>
<evidence type="ECO:0000256" key="8">
    <source>
        <dbReference type="PROSITE-ProRule" id="PRU00042"/>
    </source>
</evidence>
<dbReference type="EMBL" id="JAULSU010000006">
    <property type="protein sequence ID" value="KAK0614671.1"/>
    <property type="molecule type" value="Genomic_DNA"/>
</dbReference>
<keyword evidence="13" id="KW-1185">Reference proteome</keyword>
<keyword evidence="6" id="KW-0804">Transcription</keyword>
<dbReference type="PANTHER" id="PTHR47660">
    <property type="entry name" value="TRANSCRIPTION FACTOR WITH C2H2 AND ZN(2)-CYS(6) DNA BINDING DOMAIN (EUROFUNG)-RELATED-RELATED"/>
    <property type="match status" value="1"/>
</dbReference>
<feature type="domain" description="C2H2-type" evidence="11">
    <location>
        <begin position="15"/>
        <end position="42"/>
    </location>
</feature>
<keyword evidence="5" id="KW-0805">Transcription regulation</keyword>
<evidence type="ECO:0000256" key="9">
    <source>
        <dbReference type="SAM" id="MobiDB-lite"/>
    </source>
</evidence>
<dbReference type="InterPro" id="IPR001138">
    <property type="entry name" value="Zn2Cys6_DnaBD"/>
</dbReference>
<evidence type="ECO:0000256" key="4">
    <source>
        <dbReference type="ARBA" id="ARBA00022833"/>
    </source>
</evidence>
<evidence type="ECO:0000313" key="13">
    <source>
        <dbReference type="Proteomes" id="UP001175000"/>
    </source>
</evidence>
<keyword evidence="3 8" id="KW-0863">Zinc-finger</keyword>
<dbReference type="FunFam" id="3.30.160.60:FF:000100">
    <property type="entry name" value="Zinc finger 45-like"/>
    <property type="match status" value="1"/>
</dbReference>
<feature type="region of interest" description="Disordered" evidence="9">
    <location>
        <begin position="276"/>
        <end position="302"/>
    </location>
</feature>
<organism evidence="12 13">
    <name type="scientific">Immersiella caudata</name>
    <dbReference type="NCBI Taxonomy" id="314043"/>
    <lineage>
        <taxon>Eukaryota</taxon>
        <taxon>Fungi</taxon>
        <taxon>Dikarya</taxon>
        <taxon>Ascomycota</taxon>
        <taxon>Pezizomycotina</taxon>
        <taxon>Sordariomycetes</taxon>
        <taxon>Sordariomycetidae</taxon>
        <taxon>Sordariales</taxon>
        <taxon>Lasiosphaeriaceae</taxon>
        <taxon>Immersiella</taxon>
    </lineage>
</organism>
<dbReference type="InterPro" id="IPR013087">
    <property type="entry name" value="Znf_C2H2_type"/>
</dbReference>
<dbReference type="GO" id="GO:0008270">
    <property type="term" value="F:zinc ion binding"/>
    <property type="evidence" value="ECO:0007669"/>
    <property type="project" value="UniProtKB-KW"/>
</dbReference>
<dbReference type="Pfam" id="PF04082">
    <property type="entry name" value="Fungal_trans"/>
    <property type="match status" value="1"/>
</dbReference>
<dbReference type="PANTHER" id="PTHR47660:SF7">
    <property type="entry name" value="TRANSCRIPTION FACTOR WITH C2H2 AND ZN(2)-CYS(6) DNA BINDING DOMAIN (EUROFUNG)"/>
    <property type="match status" value="1"/>
</dbReference>
<evidence type="ECO:0000256" key="3">
    <source>
        <dbReference type="ARBA" id="ARBA00022771"/>
    </source>
</evidence>
<keyword evidence="7" id="KW-0539">Nucleus</keyword>
<evidence type="ECO:0000256" key="2">
    <source>
        <dbReference type="ARBA" id="ARBA00022737"/>
    </source>
</evidence>
<dbReference type="SMART" id="SM00066">
    <property type="entry name" value="GAL4"/>
    <property type="match status" value="1"/>
</dbReference>
<dbReference type="CDD" id="cd00067">
    <property type="entry name" value="GAL4"/>
    <property type="match status" value="1"/>
</dbReference>
<evidence type="ECO:0000256" key="7">
    <source>
        <dbReference type="ARBA" id="ARBA00023242"/>
    </source>
</evidence>
<gene>
    <name evidence="12" type="ORF">B0T14DRAFT_499890</name>
</gene>
<evidence type="ECO:0000259" key="10">
    <source>
        <dbReference type="PROSITE" id="PS50048"/>
    </source>
</evidence>
<dbReference type="PROSITE" id="PS50157">
    <property type="entry name" value="ZINC_FINGER_C2H2_2"/>
    <property type="match status" value="1"/>
</dbReference>
<dbReference type="SUPFAM" id="SSF57701">
    <property type="entry name" value="Zn2/Cys6 DNA-binding domain"/>
    <property type="match status" value="1"/>
</dbReference>
<evidence type="ECO:0000259" key="11">
    <source>
        <dbReference type="PROSITE" id="PS50157"/>
    </source>
</evidence>
<dbReference type="CDD" id="cd12148">
    <property type="entry name" value="fungal_TF_MHR"/>
    <property type="match status" value="1"/>
</dbReference>
<accession>A0AA39WFY6</accession>
<reference evidence="12" key="1">
    <citation type="submission" date="2023-06" db="EMBL/GenBank/DDBJ databases">
        <title>Genome-scale phylogeny and comparative genomics of the fungal order Sordariales.</title>
        <authorList>
            <consortium name="Lawrence Berkeley National Laboratory"/>
            <person name="Hensen N."/>
            <person name="Bonometti L."/>
            <person name="Westerberg I."/>
            <person name="Brannstrom I.O."/>
            <person name="Guillou S."/>
            <person name="Cros-Aarteil S."/>
            <person name="Calhoun S."/>
            <person name="Haridas S."/>
            <person name="Kuo A."/>
            <person name="Mondo S."/>
            <person name="Pangilinan J."/>
            <person name="Riley R."/>
            <person name="Labutti K."/>
            <person name="Andreopoulos B."/>
            <person name="Lipzen A."/>
            <person name="Chen C."/>
            <person name="Yanf M."/>
            <person name="Daum C."/>
            <person name="Ng V."/>
            <person name="Clum A."/>
            <person name="Steindorff A."/>
            <person name="Ohm R."/>
            <person name="Martin F."/>
            <person name="Silar P."/>
            <person name="Natvig D."/>
            <person name="Lalanne C."/>
            <person name="Gautier V."/>
            <person name="Ament-Velasquez S.L."/>
            <person name="Kruys A."/>
            <person name="Hutchinson M.I."/>
            <person name="Powell A.J."/>
            <person name="Barry K."/>
            <person name="Miller A.N."/>
            <person name="Grigoriev I.V."/>
            <person name="Debuchy R."/>
            <person name="Gladieux P."/>
            <person name="Thoren M.H."/>
            <person name="Johannesson H."/>
        </authorList>
    </citation>
    <scope>NUCLEOTIDE SEQUENCE</scope>
    <source>
        <strain evidence="12">CBS 606.72</strain>
    </source>
</reference>
<dbReference type="AlphaFoldDB" id="A0AA39WFY6"/>
<evidence type="ECO:0000256" key="5">
    <source>
        <dbReference type="ARBA" id="ARBA00023015"/>
    </source>
</evidence>
<comment type="caution">
    <text evidence="12">The sequence shown here is derived from an EMBL/GenBank/DDBJ whole genome shotgun (WGS) entry which is preliminary data.</text>
</comment>
<dbReference type="Pfam" id="PF00172">
    <property type="entry name" value="Zn_clus"/>
    <property type="match status" value="1"/>
</dbReference>
<name>A0AA39WFY6_9PEZI</name>
<dbReference type="InterPro" id="IPR007219">
    <property type="entry name" value="XnlR_reg_dom"/>
</dbReference>
<protein>
    <recommendedName>
        <fullName evidence="14">Zn(2)-C6 fungal-type domain-containing protein</fullName>
    </recommendedName>
</protein>
<dbReference type="PROSITE" id="PS00028">
    <property type="entry name" value="ZINC_FINGER_C2H2_1"/>
    <property type="match status" value="1"/>
</dbReference>
<dbReference type="PROSITE" id="PS00463">
    <property type="entry name" value="ZN2_CY6_FUNGAL_1"/>
    <property type="match status" value="1"/>
</dbReference>
<dbReference type="GO" id="GO:0006351">
    <property type="term" value="P:DNA-templated transcription"/>
    <property type="evidence" value="ECO:0007669"/>
    <property type="project" value="InterPro"/>
</dbReference>
<dbReference type="GO" id="GO:0003677">
    <property type="term" value="F:DNA binding"/>
    <property type="evidence" value="ECO:0007669"/>
    <property type="project" value="InterPro"/>
</dbReference>
<dbReference type="Proteomes" id="UP001175000">
    <property type="component" value="Unassembled WGS sequence"/>
</dbReference>
<dbReference type="GO" id="GO:0000981">
    <property type="term" value="F:DNA-binding transcription factor activity, RNA polymerase II-specific"/>
    <property type="evidence" value="ECO:0007669"/>
    <property type="project" value="InterPro"/>
</dbReference>
<feature type="domain" description="Zn(2)-C6 fungal-type" evidence="10">
    <location>
        <begin position="55"/>
        <end position="84"/>
    </location>
</feature>
<keyword evidence="2" id="KW-0677">Repeat</keyword>
<keyword evidence="4" id="KW-0862">Zinc</keyword>
<dbReference type="PROSITE" id="PS50048">
    <property type="entry name" value="ZN2_CY6_FUNGAL_2"/>
    <property type="match status" value="1"/>
</dbReference>
<dbReference type="Gene3D" id="3.30.160.60">
    <property type="entry name" value="Classic Zinc Finger"/>
    <property type="match status" value="1"/>
</dbReference>